<dbReference type="EMBL" id="AZHA01000025">
    <property type="protein sequence ID" value="OAA38757.1"/>
    <property type="molecule type" value="Genomic_DNA"/>
</dbReference>
<proteinExistence type="predicted"/>
<accession>A0A167AC30</accession>
<dbReference type="Proteomes" id="UP000076863">
    <property type="component" value="Unassembled WGS sequence"/>
</dbReference>
<protein>
    <submittedName>
        <fullName evidence="1">Uncharacterized protein</fullName>
    </submittedName>
</protein>
<evidence type="ECO:0000313" key="2">
    <source>
        <dbReference type="Proteomes" id="UP000076863"/>
    </source>
</evidence>
<dbReference type="AlphaFoldDB" id="A0A167AC30"/>
<name>A0A167AC30_9HYPO</name>
<evidence type="ECO:0000313" key="1">
    <source>
        <dbReference type="EMBL" id="OAA38757.1"/>
    </source>
</evidence>
<gene>
    <name evidence="1" type="ORF">BBO_07004</name>
</gene>
<organism evidence="1 2">
    <name type="scientific">Beauveria brongniartii RCEF 3172</name>
    <dbReference type="NCBI Taxonomy" id="1081107"/>
    <lineage>
        <taxon>Eukaryota</taxon>
        <taxon>Fungi</taxon>
        <taxon>Dikarya</taxon>
        <taxon>Ascomycota</taxon>
        <taxon>Pezizomycotina</taxon>
        <taxon>Sordariomycetes</taxon>
        <taxon>Hypocreomycetidae</taxon>
        <taxon>Hypocreales</taxon>
        <taxon>Cordycipitaceae</taxon>
        <taxon>Beauveria</taxon>
        <taxon>Beauveria brongniartii</taxon>
    </lineage>
</organism>
<sequence>MASITHPEEAGIFTAPVATLAPKLSIGVGETRNGSECWEGFLENCQISIRTSPLSISSAEAERLWAYSEELEQKFTW</sequence>
<keyword evidence="2" id="KW-1185">Reference proteome</keyword>
<comment type="caution">
    <text evidence="1">The sequence shown here is derived from an EMBL/GenBank/DDBJ whole genome shotgun (WGS) entry which is preliminary data.</text>
</comment>
<dbReference type="OrthoDB" id="191139at2759"/>
<reference evidence="1 2" key="1">
    <citation type="journal article" date="2016" name="Genome Biol. Evol.">
        <title>Divergent and convergent evolution of fungal pathogenicity.</title>
        <authorList>
            <person name="Shang Y."/>
            <person name="Xiao G."/>
            <person name="Zheng P."/>
            <person name="Cen K."/>
            <person name="Zhan S."/>
            <person name="Wang C."/>
        </authorList>
    </citation>
    <scope>NUCLEOTIDE SEQUENCE [LARGE SCALE GENOMIC DNA]</scope>
    <source>
        <strain evidence="1 2">RCEF 3172</strain>
    </source>
</reference>